<comment type="subcellular location">
    <subcellularLocation>
        <location evidence="1 13">Cytoplasm</location>
    </subcellularLocation>
</comment>
<feature type="binding site" evidence="14">
    <location>
        <position position="145"/>
    </location>
    <ligand>
        <name>L-threonine</name>
        <dbReference type="ChEBI" id="CHEBI:57926"/>
    </ligand>
</feature>
<dbReference type="PANTHER" id="PTHR17490:SF16">
    <property type="entry name" value="THREONYLCARBAMOYL-AMP SYNTHASE"/>
    <property type="match status" value="1"/>
</dbReference>
<dbReference type="NCBIfam" id="TIGR00057">
    <property type="entry name" value="L-threonylcarbamoyladenylate synthase"/>
    <property type="match status" value="1"/>
</dbReference>
<feature type="domain" description="YrdC-like" evidence="15">
    <location>
        <begin position="17"/>
        <end position="203"/>
    </location>
</feature>
<dbReference type="EC" id="2.7.7.87" evidence="3 13"/>
<comment type="function">
    <text evidence="13">Required for the formation of a threonylcarbamoyl group on adenosine at position 37 (t(6)A37) in tRNAs that read codons beginning with adenine.</text>
</comment>
<sequence length="347" mass="38004">MVTRTLILKVNPNRPALAKIRLAAKLLEKGKLVAFPTETVYGLGANAFDESAVKKIFEAKGRPLDNPIIVHIYSIEQLYGLVKKVPKKALMLAKRFWPGPLTMILQKKACISNAVTAGLDTVAVRMPSHKVARLLCREAKLPIAAPSANLSGRPSPTNAKHVIEDFKGKITCIIDAGNTNIGLESTVVDLTPKRATLLRPGGITAEQLSKVLPELRVHAVARAKEKVSVAKSPGTKYRHYAPKAELILVEGAKEKAIEKATKLAKHFAEKKKVALLILASKKKPQLKGVIVKQLYQKNSIAKRLFALLRELDARNVDIIIVNAIDEKELGLAIMNRLRRASSERVSS</sequence>
<evidence type="ECO:0000259" key="15">
    <source>
        <dbReference type="PROSITE" id="PS51163"/>
    </source>
</evidence>
<keyword evidence="10 13" id="KW-0067">ATP-binding</keyword>
<evidence type="ECO:0000256" key="10">
    <source>
        <dbReference type="ARBA" id="ARBA00022840"/>
    </source>
</evidence>
<dbReference type="GO" id="GO:0006450">
    <property type="term" value="P:regulation of translational fidelity"/>
    <property type="evidence" value="ECO:0007669"/>
    <property type="project" value="TreeGrafter"/>
</dbReference>
<evidence type="ECO:0000256" key="11">
    <source>
        <dbReference type="ARBA" id="ARBA00029774"/>
    </source>
</evidence>
<feature type="binding site" evidence="14">
    <location>
        <position position="125"/>
    </location>
    <ligand>
        <name>L-threonine</name>
        <dbReference type="ChEBI" id="CHEBI:57926"/>
    </ligand>
</feature>
<dbReference type="Pfam" id="PF03481">
    <property type="entry name" value="Sua5_C"/>
    <property type="match status" value="1"/>
</dbReference>
<dbReference type="InterPro" id="IPR050156">
    <property type="entry name" value="TC-AMP_synthase_SUA5"/>
</dbReference>
<keyword evidence="7 13" id="KW-0819">tRNA processing</keyword>
<evidence type="ECO:0000256" key="1">
    <source>
        <dbReference type="ARBA" id="ARBA00004496"/>
    </source>
</evidence>
<dbReference type="PANTHER" id="PTHR17490">
    <property type="entry name" value="SUA5"/>
    <property type="match status" value="1"/>
</dbReference>
<dbReference type="Pfam" id="PF01300">
    <property type="entry name" value="Sua5_yciO_yrdC"/>
    <property type="match status" value="1"/>
</dbReference>
<feature type="binding site" evidence="14">
    <location>
        <position position="121"/>
    </location>
    <ligand>
        <name>ATP</name>
        <dbReference type="ChEBI" id="CHEBI:30616"/>
    </ligand>
</feature>
<evidence type="ECO:0000313" key="16">
    <source>
        <dbReference type="EMBL" id="RLG69980.1"/>
    </source>
</evidence>
<feature type="binding site" evidence="14">
    <location>
        <position position="147"/>
    </location>
    <ligand>
        <name>ATP</name>
        <dbReference type="ChEBI" id="CHEBI:30616"/>
    </ligand>
</feature>
<evidence type="ECO:0000256" key="8">
    <source>
        <dbReference type="ARBA" id="ARBA00022695"/>
    </source>
</evidence>
<organism evidence="16 17">
    <name type="scientific">Candidatus Iainarchaeum sp</name>
    <dbReference type="NCBI Taxonomy" id="3101447"/>
    <lineage>
        <taxon>Archaea</taxon>
        <taxon>Candidatus Iainarchaeota</taxon>
        <taxon>Candidatus Iainarchaeia</taxon>
        <taxon>Candidatus Iainarchaeales</taxon>
        <taxon>Candidatus Iainarchaeaceae</taxon>
        <taxon>Candidatus Iainarchaeum</taxon>
    </lineage>
</organism>
<proteinExistence type="inferred from homology"/>
<dbReference type="GO" id="GO:0003725">
    <property type="term" value="F:double-stranded RNA binding"/>
    <property type="evidence" value="ECO:0007669"/>
    <property type="project" value="UniProtKB-UniRule"/>
</dbReference>
<dbReference type="GO" id="GO:0061710">
    <property type="term" value="F:L-threonylcarbamoyladenylate synthase"/>
    <property type="evidence" value="ECO:0007669"/>
    <property type="project" value="UniProtKB-EC"/>
</dbReference>
<feature type="binding site" evidence="14">
    <location>
        <position position="62"/>
    </location>
    <ligand>
        <name>ATP</name>
        <dbReference type="ChEBI" id="CHEBI:30616"/>
    </ligand>
</feature>
<evidence type="ECO:0000256" key="13">
    <source>
        <dbReference type="PIRNR" id="PIRNR004930"/>
    </source>
</evidence>
<dbReference type="InterPro" id="IPR005145">
    <property type="entry name" value="Sua5_C"/>
</dbReference>
<evidence type="ECO:0000256" key="5">
    <source>
        <dbReference type="ARBA" id="ARBA00022490"/>
    </source>
</evidence>
<evidence type="ECO:0000256" key="6">
    <source>
        <dbReference type="ARBA" id="ARBA00022679"/>
    </source>
</evidence>
<dbReference type="InterPro" id="IPR010923">
    <property type="entry name" value="T(6)A37_SUA5"/>
</dbReference>
<keyword evidence="8 13" id="KW-0548">Nucleotidyltransferase</keyword>
<evidence type="ECO:0000256" key="14">
    <source>
        <dbReference type="PIRSR" id="PIRSR004930-1"/>
    </source>
</evidence>
<keyword evidence="6 13" id="KW-0808">Transferase</keyword>
<feature type="binding site" evidence="14">
    <location>
        <position position="66"/>
    </location>
    <ligand>
        <name>ATP</name>
        <dbReference type="ChEBI" id="CHEBI:30616"/>
    </ligand>
</feature>
<comment type="catalytic activity">
    <reaction evidence="12 13">
        <text>L-threonine + hydrogencarbonate + ATP = L-threonylcarbamoyladenylate + diphosphate + H2O</text>
        <dbReference type="Rhea" id="RHEA:36407"/>
        <dbReference type="ChEBI" id="CHEBI:15377"/>
        <dbReference type="ChEBI" id="CHEBI:17544"/>
        <dbReference type="ChEBI" id="CHEBI:30616"/>
        <dbReference type="ChEBI" id="CHEBI:33019"/>
        <dbReference type="ChEBI" id="CHEBI:57926"/>
        <dbReference type="ChEBI" id="CHEBI:73682"/>
        <dbReference type="EC" id="2.7.7.87"/>
    </reaction>
</comment>
<gene>
    <name evidence="16" type="ORF">DRO07_01260</name>
</gene>
<comment type="caution">
    <text evidence="16">The sequence shown here is derived from an EMBL/GenBank/DDBJ whole genome shotgun (WGS) entry which is preliminary data.</text>
</comment>
<dbReference type="FunFam" id="3.90.870.10:FF:000008">
    <property type="entry name" value="Threonylcarbamoyl-AMP synthase"/>
    <property type="match status" value="1"/>
</dbReference>
<evidence type="ECO:0000256" key="7">
    <source>
        <dbReference type="ARBA" id="ARBA00022694"/>
    </source>
</evidence>
<accession>A0A497JH82</accession>
<dbReference type="PROSITE" id="PS51163">
    <property type="entry name" value="YRDC"/>
    <property type="match status" value="1"/>
</dbReference>
<feature type="binding site" evidence="14">
    <location>
        <position position="71"/>
    </location>
    <ligand>
        <name>L-threonine</name>
        <dbReference type="ChEBI" id="CHEBI:57926"/>
    </ligand>
</feature>
<evidence type="ECO:0000256" key="9">
    <source>
        <dbReference type="ARBA" id="ARBA00022741"/>
    </source>
</evidence>
<dbReference type="PIRSF" id="PIRSF004930">
    <property type="entry name" value="Tln_factor_SUA5"/>
    <property type="match status" value="1"/>
</dbReference>
<evidence type="ECO:0000256" key="12">
    <source>
        <dbReference type="ARBA" id="ARBA00048366"/>
    </source>
</evidence>
<reference evidence="16 17" key="1">
    <citation type="submission" date="2018-06" db="EMBL/GenBank/DDBJ databases">
        <title>Extensive metabolic versatility and redundancy in microbially diverse, dynamic hydrothermal sediments.</title>
        <authorList>
            <person name="Dombrowski N."/>
            <person name="Teske A."/>
            <person name="Baker B.J."/>
        </authorList>
    </citation>
    <scope>NUCLEOTIDE SEQUENCE [LARGE SCALE GENOMIC DNA]</scope>
    <source>
        <strain evidence="16">B9_G13</strain>
    </source>
</reference>
<dbReference type="Gene3D" id="3.40.50.11030">
    <property type="entry name" value="Threonylcarbamoyl-AMP synthase, C-terminal domain"/>
    <property type="match status" value="1"/>
</dbReference>
<evidence type="ECO:0000256" key="3">
    <source>
        <dbReference type="ARBA" id="ARBA00012584"/>
    </source>
</evidence>
<dbReference type="Gene3D" id="3.90.870.10">
    <property type="entry name" value="DHBP synthase"/>
    <property type="match status" value="1"/>
</dbReference>
<dbReference type="GO" id="GO:0005737">
    <property type="term" value="C:cytoplasm"/>
    <property type="evidence" value="ECO:0007669"/>
    <property type="project" value="UniProtKB-SubCell"/>
</dbReference>
<evidence type="ECO:0000256" key="4">
    <source>
        <dbReference type="ARBA" id="ARBA00015492"/>
    </source>
</evidence>
<dbReference type="SUPFAM" id="SSF55821">
    <property type="entry name" value="YrdC/RibB"/>
    <property type="match status" value="1"/>
</dbReference>
<feature type="binding site" evidence="14">
    <location>
        <position position="240"/>
    </location>
    <ligand>
        <name>ATP</name>
        <dbReference type="ChEBI" id="CHEBI:30616"/>
    </ligand>
</feature>
<dbReference type="Proteomes" id="UP000277633">
    <property type="component" value="Unassembled WGS sequence"/>
</dbReference>
<evidence type="ECO:0000256" key="2">
    <source>
        <dbReference type="ARBA" id="ARBA00007663"/>
    </source>
</evidence>
<feature type="binding site" evidence="14">
    <location>
        <position position="155"/>
    </location>
    <ligand>
        <name>ATP</name>
        <dbReference type="ChEBI" id="CHEBI:30616"/>
    </ligand>
</feature>
<dbReference type="GO" id="GO:0005524">
    <property type="term" value="F:ATP binding"/>
    <property type="evidence" value="ECO:0007669"/>
    <property type="project" value="UniProtKB-UniRule"/>
</dbReference>
<feature type="binding site" evidence="14">
    <location>
        <position position="185"/>
    </location>
    <ligand>
        <name>L-threonine</name>
        <dbReference type="ChEBI" id="CHEBI:57926"/>
    </ligand>
</feature>
<keyword evidence="5 13" id="KW-0963">Cytoplasm</keyword>
<dbReference type="InterPro" id="IPR017945">
    <property type="entry name" value="DHBP_synth_RibB-like_a/b_dom"/>
</dbReference>
<dbReference type="EMBL" id="QMWO01000031">
    <property type="protein sequence ID" value="RLG69980.1"/>
    <property type="molecule type" value="Genomic_DNA"/>
</dbReference>
<feature type="binding site" evidence="14">
    <location>
        <position position="199"/>
    </location>
    <ligand>
        <name>ATP</name>
        <dbReference type="ChEBI" id="CHEBI:30616"/>
    </ligand>
</feature>
<dbReference type="GO" id="GO:0008033">
    <property type="term" value="P:tRNA processing"/>
    <property type="evidence" value="ECO:0007669"/>
    <property type="project" value="UniProtKB-KW"/>
</dbReference>
<comment type="similarity">
    <text evidence="2 13">Belongs to the SUA5 family.</text>
</comment>
<dbReference type="InterPro" id="IPR038385">
    <property type="entry name" value="Sua5/YwlC_C"/>
</dbReference>
<dbReference type="InterPro" id="IPR006070">
    <property type="entry name" value="Sua5-like_dom"/>
</dbReference>
<dbReference type="GO" id="GO:0000049">
    <property type="term" value="F:tRNA binding"/>
    <property type="evidence" value="ECO:0007669"/>
    <property type="project" value="TreeGrafter"/>
</dbReference>
<protein>
    <recommendedName>
        <fullName evidence="4 13">Threonylcarbamoyl-AMP synthase</fullName>
        <shortName evidence="13">TC-AMP synthase</shortName>
        <ecNumber evidence="3 13">2.7.7.87</ecNumber>
    </recommendedName>
    <alternativeName>
        <fullName evidence="11 13">L-threonylcarbamoyladenylate synthase</fullName>
    </alternativeName>
</protein>
<keyword evidence="9 13" id="KW-0547">Nucleotide-binding</keyword>
<dbReference type="AlphaFoldDB" id="A0A497JH82"/>
<evidence type="ECO:0000313" key="17">
    <source>
        <dbReference type="Proteomes" id="UP000277633"/>
    </source>
</evidence>
<feature type="binding site" evidence="14">
    <location>
        <position position="39"/>
    </location>
    <ligand>
        <name>L-threonine</name>
        <dbReference type="ChEBI" id="CHEBI:57926"/>
    </ligand>
</feature>
<name>A0A497JH82_9ARCH</name>